<dbReference type="EMBL" id="BGPR01018106">
    <property type="protein sequence ID" value="GBN78267.1"/>
    <property type="molecule type" value="Genomic_DNA"/>
</dbReference>
<name>A0A4Y2RR37_ARAVE</name>
<dbReference type="InterPro" id="IPR021109">
    <property type="entry name" value="Peptidase_aspartic_dom_sf"/>
</dbReference>
<proteinExistence type="predicted"/>
<sequence>MSKSVLNKKKSLKGNATKIKDKVKDKLNDAEIQLYSKTCEQFSEDLSKIFDNILSNCEDEETDKFIEEQLSIQEDIDEIWLSINSQLIKPNSDTNENIMHNNENLTGSMKLQYLKGLLTGDESRVIQSITISDANYLTAWTLLENRFSNKRDQVIAHLKRFMSVPALQSDSASSVLNLIDTTYECVRSLHTLGYEVEQFAEVMFVYMLLQKLDASSKLWFEREFNKSKEIPSLKELLEFLKNHARTSQSSRTSTNLKRNVYSKNTSLVISNVKNSKPKCAFWNNDNHAIYKCEEFLELSVNDKVLFLKQKNLCFNCFKGHNARICNSEGNCKKCFKRHNTLIHFDQGRNATSFGTTSVNMKDEVNLEPSQQVSNHSSLNPAANTFQMFANNDPSFGSPLLLGERSSYNDAEKCVLLSTATLLISNSEGESLPVKAILDSGACCNLISENLVALLGVERQKTDAVISCLNDTSVRVKTQLKTDISILTGDYIRKIDFLVVPKITGITPSKCLDISALNPPPNITLADPHFHKPGKIDLLLGNEYFCEFLRPGQCRVPNSQLILQNSVFGFLASGRLNVTGGQSSRVIQCKLIANLEDLHKDMTKFWELEKIEKPIKSVEEEKCEKYFLKTYSRNSEGRYIVQLPLKKDPECLGESKTSALGNLNSLWRRLSKNPELLSLYRDFMQEYEALGHMELVTDNNEPSTSYYLPHHGVFKPDKTSTKLPVVFNASALSFNGLSLNDIQMNGGLTQEDLFSIMLRFRKHKFVFSADIRKMYRMILVDPQQRDLQRIVSKNGENDTVKTYKLNTVTYGTTSAPYLATKVLHQLVKDERQCFPLAATVLDSDFYMDDVLTGGDGLEERLWKLKIDWNDSLSEREAEEWERFLNSLHSINKLCIPRHVLSGERNCVRLLCSKSRVAPLKSISVPKLELCAALLLAQLVKRVLCAIKLEIYGIYLWSDSTIVLAWIQHEPWELKTFVANRIATIQELTKKEQWSHASSGNNPADVLSRGLAPEKLCNNELWWTGPSFLQADFPMPMSTPNSNDDVYLSELKTSKPIFLTLNAKEKELFIDCLLSVTNSYLKLIRVMNFIFRFIFNSRNPHSLRSGPLTDDELKVASEYLMKEVQVRSIEYHRMSANVATDV</sequence>
<gene>
    <name evidence="1" type="ORF">AVEN_215320_1</name>
</gene>
<organism evidence="1 2">
    <name type="scientific">Araneus ventricosus</name>
    <name type="common">Orbweaver spider</name>
    <name type="synonym">Epeira ventricosa</name>
    <dbReference type="NCBI Taxonomy" id="182803"/>
    <lineage>
        <taxon>Eukaryota</taxon>
        <taxon>Metazoa</taxon>
        <taxon>Ecdysozoa</taxon>
        <taxon>Arthropoda</taxon>
        <taxon>Chelicerata</taxon>
        <taxon>Arachnida</taxon>
        <taxon>Araneae</taxon>
        <taxon>Araneomorphae</taxon>
        <taxon>Entelegynae</taxon>
        <taxon>Araneoidea</taxon>
        <taxon>Araneidae</taxon>
        <taxon>Araneus</taxon>
    </lineage>
</organism>
<evidence type="ECO:0000313" key="1">
    <source>
        <dbReference type="EMBL" id="GBN78267.1"/>
    </source>
</evidence>
<dbReference type="CDD" id="cd00303">
    <property type="entry name" value="retropepsin_like"/>
    <property type="match status" value="1"/>
</dbReference>
<dbReference type="OrthoDB" id="8061911at2759"/>
<dbReference type="PANTHER" id="PTHR47331">
    <property type="entry name" value="PHD-TYPE DOMAIN-CONTAINING PROTEIN"/>
    <property type="match status" value="1"/>
</dbReference>
<keyword evidence="2" id="KW-1185">Reference proteome</keyword>
<dbReference type="Pfam" id="PF05380">
    <property type="entry name" value="Peptidase_A17"/>
    <property type="match status" value="2"/>
</dbReference>
<dbReference type="Pfam" id="PF03564">
    <property type="entry name" value="DUF1759"/>
    <property type="match status" value="1"/>
</dbReference>
<evidence type="ECO:0000313" key="2">
    <source>
        <dbReference type="Proteomes" id="UP000499080"/>
    </source>
</evidence>
<dbReference type="InterPro" id="IPR008042">
    <property type="entry name" value="Retrotrans_Pao"/>
</dbReference>
<dbReference type="PANTHER" id="PTHR47331:SF5">
    <property type="entry name" value="RIBONUCLEASE H"/>
    <property type="match status" value="1"/>
</dbReference>
<comment type="caution">
    <text evidence="1">The sequence shown here is derived from an EMBL/GenBank/DDBJ whole genome shotgun (WGS) entry which is preliminary data.</text>
</comment>
<reference evidence="1 2" key="1">
    <citation type="journal article" date="2019" name="Sci. Rep.">
        <title>Orb-weaving spider Araneus ventricosus genome elucidates the spidroin gene catalogue.</title>
        <authorList>
            <person name="Kono N."/>
            <person name="Nakamura H."/>
            <person name="Ohtoshi R."/>
            <person name="Moran D.A.P."/>
            <person name="Shinohara A."/>
            <person name="Yoshida Y."/>
            <person name="Fujiwara M."/>
            <person name="Mori M."/>
            <person name="Tomita M."/>
            <person name="Arakawa K."/>
        </authorList>
    </citation>
    <scope>NUCLEOTIDE SEQUENCE [LARGE SCALE GENOMIC DNA]</scope>
</reference>
<accession>A0A4Y2RR37</accession>
<dbReference type="InterPro" id="IPR043502">
    <property type="entry name" value="DNA/RNA_pol_sf"/>
</dbReference>
<dbReference type="Proteomes" id="UP000499080">
    <property type="component" value="Unassembled WGS sequence"/>
</dbReference>
<dbReference type="GO" id="GO:0071897">
    <property type="term" value="P:DNA biosynthetic process"/>
    <property type="evidence" value="ECO:0007669"/>
    <property type="project" value="UniProtKB-ARBA"/>
</dbReference>
<protein>
    <submittedName>
        <fullName evidence="1">Uncharacterized protein</fullName>
    </submittedName>
</protein>
<dbReference type="SUPFAM" id="SSF56672">
    <property type="entry name" value="DNA/RNA polymerases"/>
    <property type="match status" value="1"/>
</dbReference>
<dbReference type="Gene3D" id="2.40.70.10">
    <property type="entry name" value="Acid Proteases"/>
    <property type="match status" value="1"/>
</dbReference>
<dbReference type="InterPro" id="IPR005312">
    <property type="entry name" value="DUF1759"/>
</dbReference>
<dbReference type="AlphaFoldDB" id="A0A4Y2RR37"/>